<protein>
    <submittedName>
        <fullName evidence="3">Uncharacterized protein</fullName>
    </submittedName>
</protein>
<dbReference type="SUPFAM" id="SSF81736">
    <property type="entry name" value="Group V grass pollen allergen"/>
    <property type="match status" value="1"/>
</dbReference>
<organism evidence="3 4">
    <name type="scientific">Triticum urartu</name>
    <name type="common">Red wild einkorn</name>
    <name type="synonym">Crithodium urartu</name>
    <dbReference type="NCBI Taxonomy" id="4572"/>
    <lineage>
        <taxon>Eukaryota</taxon>
        <taxon>Viridiplantae</taxon>
        <taxon>Streptophyta</taxon>
        <taxon>Embryophyta</taxon>
        <taxon>Tracheophyta</taxon>
        <taxon>Spermatophyta</taxon>
        <taxon>Magnoliopsida</taxon>
        <taxon>Liliopsida</taxon>
        <taxon>Poales</taxon>
        <taxon>Poaceae</taxon>
        <taxon>BOP clade</taxon>
        <taxon>Pooideae</taxon>
        <taxon>Triticodae</taxon>
        <taxon>Triticeae</taxon>
        <taxon>Triticinae</taxon>
        <taxon>Triticum</taxon>
    </lineage>
</organism>
<dbReference type="Gene3D" id="1.20.120.320">
    <property type="entry name" value="Group V grass pollen allergen"/>
    <property type="match status" value="1"/>
</dbReference>
<reference evidence="4" key="1">
    <citation type="journal article" date="2013" name="Nature">
        <title>Draft genome of the wheat A-genome progenitor Triticum urartu.</title>
        <authorList>
            <person name="Ling H.Q."/>
            <person name="Zhao S."/>
            <person name="Liu D."/>
            <person name="Wang J."/>
            <person name="Sun H."/>
            <person name="Zhang C."/>
            <person name="Fan H."/>
            <person name="Li D."/>
            <person name="Dong L."/>
            <person name="Tao Y."/>
            <person name="Gao C."/>
            <person name="Wu H."/>
            <person name="Li Y."/>
            <person name="Cui Y."/>
            <person name="Guo X."/>
            <person name="Zheng S."/>
            <person name="Wang B."/>
            <person name="Yu K."/>
            <person name="Liang Q."/>
            <person name="Yang W."/>
            <person name="Lou X."/>
            <person name="Chen J."/>
            <person name="Feng M."/>
            <person name="Jian J."/>
            <person name="Zhang X."/>
            <person name="Luo G."/>
            <person name="Jiang Y."/>
            <person name="Liu J."/>
            <person name="Wang Z."/>
            <person name="Sha Y."/>
            <person name="Zhang B."/>
            <person name="Wu H."/>
            <person name="Tang D."/>
            <person name="Shen Q."/>
            <person name="Xue P."/>
            <person name="Zou S."/>
            <person name="Wang X."/>
            <person name="Liu X."/>
            <person name="Wang F."/>
            <person name="Yang Y."/>
            <person name="An X."/>
            <person name="Dong Z."/>
            <person name="Zhang K."/>
            <person name="Zhang X."/>
            <person name="Luo M.C."/>
            <person name="Dvorak J."/>
            <person name="Tong Y."/>
            <person name="Wang J."/>
            <person name="Yang H."/>
            <person name="Li Z."/>
            <person name="Wang D."/>
            <person name="Zhang A."/>
            <person name="Wang J."/>
        </authorList>
    </citation>
    <scope>NUCLEOTIDE SEQUENCE</scope>
    <source>
        <strain evidence="4">cv. G1812</strain>
    </source>
</reference>
<evidence type="ECO:0000313" key="4">
    <source>
        <dbReference type="Proteomes" id="UP000015106"/>
    </source>
</evidence>
<reference evidence="3" key="3">
    <citation type="submission" date="2022-06" db="UniProtKB">
        <authorList>
            <consortium name="EnsemblPlants"/>
        </authorList>
    </citation>
    <scope>IDENTIFICATION</scope>
</reference>
<dbReference type="Gramene" id="TuG1812G0400000260.01.T01">
    <property type="protein sequence ID" value="TuG1812G0400000260.01.T01.cds446604"/>
    <property type="gene ID" value="TuG1812G0400000260.01"/>
</dbReference>
<evidence type="ECO:0000313" key="3">
    <source>
        <dbReference type="EnsemblPlants" id="TuG1812G0400000260.01.T01.cds446604"/>
    </source>
</evidence>
<keyword evidence="4" id="KW-1185">Reference proteome</keyword>
<comment type="similarity">
    <text evidence="1">Belongs to the Poa p IX/Phl p VI allergen family.</text>
</comment>
<accession>A0A8R7U2F8</accession>
<reference evidence="3" key="2">
    <citation type="submission" date="2018-03" db="EMBL/GenBank/DDBJ databases">
        <title>The Triticum urartu genome reveals the dynamic nature of wheat genome evolution.</title>
        <authorList>
            <person name="Ling H."/>
            <person name="Ma B."/>
            <person name="Shi X."/>
            <person name="Liu H."/>
            <person name="Dong L."/>
            <person name="Sun H."/>
            <person name="Cao Y."/>
            <person name="Gao Q."/>
            <person name="Zheng S."/>
            <person name="Li Y."/>
            <person name="Yu Y."/>
            <person name="Du H."/>
            <person name="Qi M."/>
            <person name="Li Y."/>
            <person name="Yu H."/>
            <person name="Cui Y."/>
            <person name="Wang N."/>
            <person name="Chen C."/>
            <person name="Wu H."/>
            <person name="Zhao Y."/>
            <person name="Zhang J."/>
            <person name="Li Y."/>
            <person name="Zhou W."/>
            <person name="Zhang B."/>
            <person name="Hu W."/>
            <person name="Eijk M."/>
            <person name="Tang J."/>
            <person name="Witsenboer H."/>
            <person name="Zhao S."/>
            <person name="Li Z."/>
            <person name="Zhang A."/>
            <person name="Wang D."/>
            <person name="Liang C."/>
        </authorList>
    </citation>
    <scope>NUCLEOTIDE SEQUENCE [LARGE SCALE GENOMIC DNA]</scope>
    <source>
        <strain evidence="3">cv. G1812</strain>
    </source>
</reference>
<dbReference type="Proteomes" id="UP000015106">
    <property type="component" value="Chromosome 4"/>
</dbReference>
<evidence type="ECO:0000256" key="2">
    <source>
        <dbReference type="SAM" id="MobiDB-lite"/>
    </source>
</evidence>
<name>A0A8R7U2F8_TRIUA</name>
<feature type="compositionally biased region" description="Low complexity" evidence="2">
    <location>
        <begin position="13"/>
        <end position="26"/>
    </location>
</feature>
<evidence type="ECO:0000256" key="1">
    <source>
        <dbReference type="ARBA" id="ARBA00008818"/>
    </source>
</evidence>
<dbReference type="InterPro" id="IPR035506">
    <property type="entry name" value="Pollen_allergen/Os"/>
</dbReference>
<sequence length="165" mass="16734">LPRRPSTIPSWLSSASRSASSPASSRCTVHAVKPAGEEVKGPIPAGELKAIDQIDAAFRTAATAADAAPAKDRSTVFDSAFDKAIKENTDGAYQGNKFVPALESAAKKAYNNTSPKAPKIRLATYESYLADTIIAMAAAAAAAAATPTAAATATPTPAPAAGGYK</sequence>
<dbReference type="AlphaFoldDB" id="A0A8R7U2F8"/>
<proteinExistence type="inferred from homology"/>
<dbReference type="EnsemblPlants" id="TuG1812G0400000260.01.T01">
    <property type="protein sequence ID" value="TuG1812G0400000260.01.T01.cds446604"/>
    <property type="gene ID" value="TuG1812G0400000260.01"/>
</dbReference>
<feature type="region of interest" description="Disordered" evidence="2">
    <location>
        <begin position="1"/>
        <end position="28"/>
    </location>
</feature>
<dbReference type="PRINTS" id="PR00833">
    <property type="entry name" value="POAALLERGEN"/>
</dbReference>